<evidence type="ECO:0000256" key="3">
    <source>
        <dbReference type="SAM" id="MobiDB-lite"/>
    </source>
</evidence>
<dbReference type="Pfam" id="PF00665">
    <property type="entry name" value="rve"/>
    <property type="match status" value="1"/>
</dbReference>
<evidence type="ECO:0000259" key="4">
    <source>
        <dbReference type="PROSITE" id="PS50158"/>
    </source>
</evidence>
<dbReference type="InterPro" id="IPR041577">
    <property type="entry name" value="RT_RNaseH_2"/>
</dbReference>
<dbReference type="InterPro" id="IPR041588">
    <property type="entry name" value="Integrase_H2C2"/>
</dbReference>
<dbReference type="EMBL" id="JAEFBJ010000008">
    <property type="protein sequence ID" value="KAG7584593.1"/>
    <property type="molecule type" value="Genomic_DNA"/>
</dbReference>
<name>A0A8T2BF18_ARASU</name>
<dbReference type="Proteomes" id="UP000694251">
    <property type="component" value="Chromosome 8"/>
</dbReference>
<evidence type="ECO:0000256" key="2">
    <source>
        <dbReference type="PROSITE-ProRule" id="PRU00047"/>
    </source>
</evidence>
<dbReference type="Pfam" id="PF00098">
    <property type="entry name" value="zf-CCHC"/>
    <property type="match status" value="1"/>
</dbReference>
<feature type="region of interest" description="Disordered" evidence="3">
    <location>
        <begin position="1801"/>
        <end position="1830"/>
    </location>
</feature>
<dbReference type="GO" id="GO:0003676">
    <property type="term" value="F:nucleic acid binding"/>
    <property type="evidence" value="ECO:0007669"/>
    <property type="project" value="InterPro"/>
</dbReference>
<dbReference type="PANTHER" id="PTHR37984">
    <property type="entry name" value="PROTEIN CBG26694"/>
    <property type="match status" value="1"/>
</dbReference>
<dbReference type="PROSITE" id="PS50994">
    <property type="entry name" value="INTEGRASE"/>
    <property type="match status" value="1"/>
</dbReference>
<dbReference type="GO" id="GO:0003824">
    <property type="term" value="F:catalytic activity"/>
    <property type="evidence" value="ECO:0007669"/>
    <property type="project" value="UniProtKB-KW"/>
</dbReference>
<gene>
    <name evidence="6" type="ORF">ISN44_As08g040340</name>
</gene>
<dbReference type="InterPro" id="IPR001878">
    <property type="entry name" value="Znf_CCHC"/>
</dbReference>
<keyword evidence="2" id="KW-0862">Zinc</keyword>
<evidence type="ECO:0000259" key="5">
    <source>
        <dbReference type="PROSITE" id="PS50994"/>
    </source>
</evidence>
<dbReference type="PROSITE" id="PS50158">
    <property type="entry name" value="ZF_CCHC"/>
    <property type="match status" value="1"/>
</dbReference>
<feature type="compositionally biased region" description="Polar residues" evidence="3">
    <location>
        <begin position="2715"/>
        <end position="2726"/>
    </location>
</feature>
<feature type="domain" description="Integrase catalytic" evidence="5">
    <location>
        <begin position="2883"/>
        <end position="3042"/>
    </location>
</feature>
<keyword evidence="1" id="KW-0511">Multifunctional enzyme</keyword>
<comment type="caution">
    <text evidence="6">The sequence shown here is derived from an EMBL/GenBank/DDBJ whole genome shotgun (WGS) entry which is preliminary data.</text>
</comment>
<dbReference type="CDD" id="cd00303">
    <property type="entry name" value="retropepsin_like"/>
    <property type="match status" value="1"/>
</dbReference>
<protein>
    <submittedName>
        <fullName evidence="6">Integrase catalytic core</fullName>
    </submittedName>
</protein>
<evidence type="ECO:0000256" key="1">
    <source>
        <dbReference type="ARBA" id="ARBA00023268"/>
    </source>
</evidence>
<evidence type="ECO:0000313" key="6">
    <source>
        <dbReference type="EMBL" id="KAG7584593.1"/>
    </source>
</evidence>
<feature type="domain" description="CCHC-type" evidence="4">
    <location>
        <begin position="1364"/>
        <end position="1377"/>
    </location>
</feature>
<feature type="region of interest" description="Disordered" evidence="3">
    <location>
        <begin position="1282"/>
        <end position="1309"/>
    </location>
</feature>
<dbReference type="InterPro" id="IPR005162">
    <property type="entry name" value="Retrotrans_gag_dom"/>
</dbReference>
<dbReference type="Pfam" id="PF17921">
    <property type="entry name" value="Integrase_H2C2"/>
    <property type="match status" value="1"/>
</dbReference>
<feature type="compositionally biased region" description="Polar residues" evidence="3">
    <location>
        <begin position="1809"/>
        <end position="1830"/>
    </location>
</feature>
<organism evidence="6 7">
    <name type="scientific">Arabidopsis suecica</name>
    <name type="common">Swedish thale-cress</name>
    <name type="synonym">Cardaminopsis suecica</name>
    <dbReference type="NCBI Taxonomy" id="45249"/>
    <lineage>
        <taxon>Eukaryota</taxon>
        <taxon>Viridiplantae</taxon>
        <taxon>Streptophyta</taxon>
        <taxon>Embryophyta</taxon>
        <taxon>Tracheophyta</taxon>
        <taxon>Spermatophyta</taxon>
        <taxon>Magnoliopsida</taxon>
        <taxon>eudicotyledons</taxon>
        <taxon>Gunneridae</taxon>
        <taxon>Pentapetalae</taxon>
        <taxon>rosids</taxon>
        <taxon>malvids</taxon>
        <taxon>Brassicales</taxon>
        <taxon>Brassicaceae</taxon>
        <taxon>Camelineae</taxon>
        <taxon>Arabidopsis</taxon>
    </lineage>
</organism>
<dbReference type="SMART" id="SM00343">
    <property type="entry name" value="ZnF_C2HC"/>
    <property type="match status" value="2"/>
</dbReference>
<feature type="region of interest" description="Disordered" evidence="3">
    <location>
        <begin position="1039"/>
        <end position="1064"/>
    </location>
</feature>
<proteinExistence type="predicted"/>
<dbReference type="Pfam" id="PF00078">
    <property type="entry name" value="RVT_1"/>
    <property type="match status" value="2"/>
</dbReference>
<dbReference type="Pfam" id="PF03732">
    <property type="entry name" value="Retrotrans_gag"/>
    <property type="match status" value="2"/>
</dbReference>
<feature type="region of interest" description="Disordered" evidence="3">
    <location>
        <begin position="2709"/>
        <end position="2730"/>
    </location>
</feature>
<feature type="region of interest" description="Disordered" evidence="3">
    <location>
        <begin position="1462"/>
        <end position="1486"/>
    </location>
</feature>
<dbReference type="CDD" id="cd01647">
    <property type="entry name" value="RT_LTR"/>
    <property type="match status" value="1"/>
</dbReference>
<dbReference type="Pfam" id="PF17919">
    <property type="entry name" value="RT_RNaseH_2"/>
    <property type="match status" value="1"/>
</dbReference>
<sequence length="3173" mass="356951">MSFVHACHEVPGLLPIGAYHASHLSGDTIPCSMYSIIGVLQSLYGSGSKGADSSGVSFSGSSYAVFCSTAYAKSLASAAVSRVTRVKLQATGYESVEGSDSTGQSLDLTCPFWRWHLEKRGDLFRVGFDASVGDYVADEFSQGNSERAFLGDSSRCRAVALTSRSLCGNGKLSLGHALFGSVKSIKYSPLLVFLFYYDGAGEPVGVRSTLSSWEVTSKLIPRRGRLSWFLRSLHVTFTEDPLATVHGRYSSARGKFHALVLGIEVPHFLEGIIKGYVDRAFGIDHDPRQFAAANADLDDEGVIVRFVEFGALAFPEGDLVVRSMHGIFVRLGKPKAHLDCHRGRFVTVTLLSRGHSTRTGDRASVRGVQDSGRNQLEMVDGSKAGSDNTEIVDRRTAGSLNRWRRNGEGEVSVKTKARADDRASVRSVQDSDSEENIKPSLHKLVVIWSRSLDEPKVKEAVERADGERYGHYEFVVMPFGLTNAPAAFMKLMNSVFQDCLDEFVIIFIDNVQIALAQISTRGLRHLIGILVRSFETEKIVTLVHLRNCLEIRRISAFDEDSVPEDCLGRIVMKWAKIDRAPTFFEHISEDFFSMHEELAARKWHGLRHFTHERVERALRLLHGAPCQSSSESSDQRANFIVEMQGTMRWSIRSVSLLDLIRLPDDRSVRRSVCLSDLIHPTIGLSDPIPPTIGLSDLIRLYDDRSIPSIPSIDSIEPLDREVACTSVRSRLGESFLISEILDEPHPLSDQQIRRVFWDSFWIVMVIVSVSLSSGRSPLIYGRMVAFPKHYIRSLHPSEGSTLHLLAKTLFHPRATTVHQLECQLTGSPSWVITRSVHQARLSYRSAHLAELASLPAGLDELASSSSLSSSPRWFSLNVLSHLVFPKTNRLPLGTQDAGVTKSAHFVRFQKLAEQNGSRQAGWSGQLTLELVDCGSSGMKMCKERMVIVGRTWLRREGLKAGKMAGDESVRIGVFQVGIRACLVLGPLVQMGKSNKTGKSKKDKGKDVVEETLVAEETQITKETTVEATLDGANLAGTVARQKSPVHQTPENSFATDKKENPNALPSAQEQWNTMKAMMAQMAALTKALVPDPVVQVKKNKTDADADVDVEMVEVNLPGSFDPIVADEWRTRLKRNFNSTRCPEDYRKDIAIHFLEGDAHNWWLTVEKRKGDQIQTFANFEEEYNKKFFPPEAWDRLECAYLDIIQGNRTVREYDEEFNRLRRYVGRELEDEQSQVRRFIRGLRVEICNHCLIRTFNSVSELVERAAMIEIGIMEEKLMNREKLPNCSNPPSKPADKKRKWDKVDDTKSGAKRGECLTCGKNHGGICWKAIGACGRCGSKDHGIQNCPRMDSGQPKVLVEEPRTCYHCGKAGHFKRECLKQEVEKQAAQRANRSGNGLPPLPKRQAITPRVYELSEDAKNAENFRAITGSGRLSQHVHVSAVWTDTYGAADRMTTYVRRNFGSKGQHFGSTPSDFGSKRRSLGSKAAGPHVVSLVKGHGTYRGTVGYRPTMAGEDALSSSLAETLKTMQQTMSEISQKFSDVEKVVDTLQTTQPEDGETQLGDEDQFADQHEQESLDQFETMRKATSSEPDINRVIEEARRTPFIPQIASLRIRDSRKLNLEPYNGLEDPKSYLAAFLIAAGRVDLDEAEEDAGYCKLFSENLCGQALMWFTQLEPGSISNFNELSAVFLKQYSILMDKSISDTDLWNLSQGPNESLRIFITKFKGVLSKLPRISQQSALSALRKGLWHDSRFKEDLILHKPDTIQDALFRANNWMEVEDEKESFAKRNKQAKPAVTFPTKKFEPRENQGPKTFGSQPFNNNVGKQFQGKGKSNTWVRDESLYCDIHRVTGHLTKDCSVLKRHLAELWASGDLSKFDIEDFVKKYHEARDNSKVENSKRPRLFNEEEPRSSKGKINVILGGSKLCRDSISAIKKHRRYVLLKASLSEEVDLQGAPISFDEEETRHLERPHDDALVITLDVANFEVSRILVYTGSSVDLIFLSTLERMGISRADILGPPSPLVAFTSESAMSLGTIKLPVLAGKVSKIVDFVVFDKPAAYNIILGTPWIYQMKADPSTYHQCIKFPTPSGVDTIRGDQEASRTGQKVDDVVIEVMLEEDKPDRKVRIGATLTGKIKEALIELLRKNKTSFAWSATDMPGIDPSIICHELNVDPSFKPVKQKRRKLGVERAKAVNDEVDKLLKIGSIRDVQYLEWVANAVVVKKKNGKDMVCIDFTDLNKACPKDSFSLPHIDRLVESTAGNELLTFMDAFSGYNQIMMNPEDQEKMSFITDRGIYCYKVMPFGLKNAGATYQQLVNKMFHEHLGKTMEVYIDDMLVKSLKKEDHVKHLEECFEILNQYQMKLNPAKCTFGVPSGEFLGYIVTKRGIEANPNQINAFLNMPSPKNFKEVQRLSGRIAALNRFISRSTDKSLPFYQILKGNKGFLWDEKCEEAFGQLKAYLTTPPVLSKPEVDEKLYLYVSVSNHVVSGVLIREERGEQKLIYYISKSMIDPETSPSQSGRLAKWAVELSEYDIEYKSRVSMKAQVLADFLTELPILGTPEQSENQTWNLHVDGSSSKQGSGVGIKLESPTSEILEQSFRLLFNASNNEAEYEALIAGLRQRLKNGAYLEVVKDLSKNFKKFELIRRPRGENTTADALAALASTSDPELKRIISVECISERSIKDDKETLVITRSRAVARDRGEPEIELPPVKRRKSKGSNISEPNISKDSGSEEPVILAEDEILEIVIETEALIEEDTLEPNEHPEPEPRIFHEASSQKHKWQARKMRIVSAKFCLSKDALYRRGVSDPYLLCIFGPEVEIVMSEVHEGLCGSHSSGRAMDFKIERMGYYWPTMITDCVKFAQRCKRCQLHAPLIHQPSELFSSISAPYPFMRWSMDIIGPLHRSTRGVQYLLVLTDYFSKWIEAEAYFNIKDSAVKTFIWKNIICRHGVPYEIVTNNGPQFISHEFEAFCSDWGIKVSYSTPRYPQGNGQAEAANKIILRNLKKRLNHLKGGWYDELQPVLWAYRTTPRRSTGETPFSLVYGMEAVVPAELNVPGLRRTEAPLNQEENSAMLDDSLDTINERRDQALIRIQNYQQAAARYYNAKIKSRPFFVGDYVLKRVFDNTKEEGAGKLGINWEGPYIVTEVVQNGVYRLRDLEDRPVQRPWNVVNLKKFYI</sequence>
<keyword evidence="7" id="KW-1185">Reference proteome</keyword>
<dbReference type="InterPro" id="IPR001584">
    <property type="entry name" value="Integrase_cat-core"/>
</dbReference>
<reference evidence="6 7" key="1">
    <citation type="submission" date="2020-12" db="EMBL/GenBank/DDBJ databases">
        <title>Concerted genomic and epigenomic changes stabilize Arabidopsis allopolyploids.</title>
        <authorList>
            <person name="Chen Z."/>
        </authorList>
    </citation>
    <scope>NUCLEOTIDE SEQUENCE [LARGE SCALE GENOMIC DNA]</scope>
    <source>
        <strain evidence="6">As9502</strain>
        <tissue evidence="6">Leaf</tissue>
    </source>
</reference>
<accession>A0A8T2BF18</accession>
<dbReference type="InterPro" id="IPR000477">
    <property type="entry name" value="RT_dom"/>
</dbReference>
<dbReference type="PANTHER" id="PTHR37984:SF5">
    <property type="entry name" value="PROTEIN NYNRIN-LIKE"/>
    <property type="match status" value="1"/>
</dbReference>
<dbReference type="OrthoDB" id="514193at2759"/>
<dbReference type="GO" id="GO:0015074">
    <property type="term" value="P:DNA integration"/>
    <property type="evidence" value="ECO:0007669"/>
    <property type="project" value="InterPro"/>
</dbReference>
<evidence type="ECO:0000313" key="7">
    <source>
        <dbReference type="Proteomes" id="UP000694251"/>
    </source>
</evidence>
<feature type="region of interest" description="Disordered" evidence="3">
    <location>
        <begin position="1888"/>
        <end position="1907"/>
    </location>
</feature>
<feature type="compositionally biased region" description="Polar residues" evidence="3">
    <location>
        <begin position="1044"/>
        <end position="1054"/>
    </location>
</feature>
<dbReference type="InterPro" id="IPR050951">
    <property type="entry name" value="Retrovirus_Pol_polyprotein"/>
</dbReference>
<dbReference type="GO" id="GO:0008270">
    <property type="term" value="F:zinc ion binding"/>
    <property type="evidence" value="ECO:0007669"/>
    <property type="project" value="UniProtKB-KW"/>
</dbReference>
<keyword evidence="2" id="KW-0479">Metal-binding</keyword>
<keyword evidence="2" id="KW-0863">Zinc-finger</keyword>